<protein>
    <submittedName>
        <fullName evidence="1">Uncharacterized protein</fullName>
    </submittedName>
</protein>
<proteinExistence type="predicted"/>
<accession>A0ABQ5C1P0</accession>
<name>A0ABQ5C1P0_9ASTR</name>
<organism evidence="1 2">
    <name type="scientific">Tanacetum coccineum</name>
    <dbReference type="NCBI Taxonomy" id="301880"/>
    <lineage>
        <taxon>Eukaryota</taxon>
        <taxon>Viridiplantae</taxon>
        <taxon>Streptophyta</taxon>
        <taxon>Embryophyta</taxon>
        <taxon>Tracheophyta</taxon>
        <taxon>Spermatophyta</taxon>
        <taxon>Magnoliopsida</taxon>
        <taxon>eudicotyledons</taxon>
        <taxon>Gunneridae</taxon>
        <taxon>Pentapetalae</taxon>
        <taxon>asterids</taxon>
        <taxon>campanulids</taxon>
        <taxon>Asterales</taxon>
        <taxon>Asteraceae</taxon>
        <taxon>Asteroideae</taxon>
        <taxon>Anthemideae</taxon>
        <taxon>Anthemidinae</taxon>
        <taxon>Tanacetum</taxon>
    </lineage>
</organism>
<sequence>MLTISIGGITLTKTGRAISTKTEVEILISPISVRINFIDPRLISIQLSSPVPQDTQCHQEEDFDNYVQGFDAIMRKHAIISSKTRGLGTLPGNTVITLRTDLMGILPEAVGAYQGPPNSYFVSSESQYRGDIRAEHPSCSTNKTTKLLFPLPYPSREQCLHHLEYAFLEGDKQVARLIAKELDVEENRSRKVPGLGPVQLMYKDGSIHVRIAPLGFLTPKKFDFKVIDTNGAEKLEGRSFCTDWENTYENVNDL</sequence>
<keyword evidence="2" id="KW-1185">Reference proteome</keyword>
<comment type="caution">
    <text evidence="1">The sequence shown here is derived from an EMBL/GenBank/DDBJ whole genome shotgun (WGS) entry which is preliminary data.</text>
</comment>
<dbReference type="EMBL" id="BQNB010013757">
    <property type="protein sequence ID" value="GJT19917.1"/>
    <property type="molecule type" value="Genomic_DNA"/>
</dbReference>
<evidence type="ECO:0000313" key="2">
    <source>
        <dbReference type="Proteomes" id="UP001151760"/>
    </source>
</evidence>
<dbReference type="Proteomes" id="UP001151760">
    <property type="component" value="Unassembled WGS sequence"/>
</dbReference>
<evidence type="ECO:0000313" key="1">
    <source>
        <dbReference type="EMBL" id="GJT19917.1"/>
    </source>
</evidence>
<reference evidence="1" key="1">
    <citation type="journal article" date="2022" name="Int. J. Mol. Sci.">
        <title>Draft Genome of Tanacetum Coccineum: Genomic Comparison of Closely Related Tanacetum-Family Plants.</title>
        <authorList>
            <person name="Yamashiro T."/>
            <person name="Shiraishi A."/>
            <person name="Nakayama K."/>
            <person name="Satake H."/>
        </authorList>
    </citation>
    <scope>NUCLEOTIDE SEQUENCE</scope>
</reference>
<gene>
    <name evidence="1" type="ORF">Tco_0878623</name>
</gene>
<reference evidence="1" key="2">
    <citation type="submission" date="2022-01" db="EMBL/GenBank/DDBJ databases">
        <authorList>
            <person name="Yamashiro T."/>
            <person name="Shiraishi A."/>
            <person name="Satake H."/>
            <person name="Nakayama K."/>
        </authorList>
    </citation>
    <scope>NUCLEOTIDE SEQUENCE</scope>
</reference>